<feature type="transmembrane region" description="Helical" evidence="5">
    <location>
        <begin position="135"/>
        <end position="160"/>
    </location>
</feature>
<dbReference type="GO" id="GO:0022857">
    <property type="term" value="F:transmembrane transporter activity"/>
    <property type="evidence" value="ECO:0007669"/>
    <property type="project" value="InterPro"/>
</dbReference>
<keyword evidence="2 5" id="KW-0812">Transmembrane</keyword>
<dbReference type="InterPro" id="IPR011701">
    <property type="entry name" value="MFS"/>
</dbReference>
<dbReference type="InterPro" id="IPR036259">
    <property type="entry name" value="MFS_trans_sf"/>
</dbReference>
<evidence type="ECO:0000256" key="2">
    <source>
        <dbReference type="ARBA" id="ARBA00022692"/>
    </source>
</evidence>
<organism evidence="6 7">
    <name type="scientific">Mesorhabditis belari</name>
    <dbReference type="NCBI Taxonomy" id="2138241"/>
    <lineage>
        <taxon>Eukaryota</taxon>
        <taxon>Metazoa</taxon>
        <taxon>Ecdysozoa</taxon>
        <taxon>Nematoda</taxon>
        <taxon>Chromadorea</taxon>
        <taxon>Rhabditida</taxon>
        <taxon>Rhabditina</taxon>
        <taxon>Rhabditomorpha</taxon>
        <taxon>Rhabditoidea</taxon>
        <taxon>Rhabditidae</taxon>
        <taxon>Mesorhabditinae</taxon>
        <taxon>Mesorhabditis</taxon>
    </lineage>
</organism>
<proteinExistence type="predicted"/>
<evidence type="ECO:0000313" key="6">
    <source>
        <dbReference type="Proteomes" id="UP000887575"/>
    </source>
</evidence>
<feature type="transmembrane region" description="Helical" evidence="5">
    <location>
        <begin position="106"/>
        <end position="129"/>
    </location>
</feature>
<name>A0AAF3F571_9BILA</name>
<dbReference type="AlphaFoldDB" id="A0AAF3F571"/>
<evidence type="ECO:0000256" key="5">
    <source>
        <dbReference type="SAM" id="Phobius"/>
    </source>
</evidence>
<comment type="subcellular location">
    <subcellularLocation>
        <location evidence="1">Membrane</location>
        <topology evidence="1">Multi-pass membrane protein</topology>
    </subcellularLocation>
</comment>
<dbReference type="PANTHER" id="PTHR23507:SF6">
    <property type="entry name" value="PROTON-COUPLED FOLATE TRANSPORTER"/>
    <property type="match status" value="1"/>
</dbReference>
<keyword evidence="3 5" id="KW-1133">Transmembrane helix</keyword>
<dbReference type="Gene3D" id="1.20.1250.20">
    <property type="entry name" value="MFS general substrate transporter like domains"/>
    <property type="match status" value="1"/>
</dbReference>
<dbReference type="WBParaSite" id="MBELARI_LOCUS20801.2">
    <property type="protein sequence ID" value="MBELARI_LOCUS20801.2"/>
    <property type="gene ID" value="MBELARI_LOCUS20801"/>
</dbReference>
<evidence type="ECO:0000256" key="4">
    <source>
        <dbReference type="ARBA" id="ARBA00023136"/>
    </source>
</evidence>
<feature type="transmembrane region" description="Helical" evidence="5">
    <location>
        <begin position="208"/>
        <end position="229"/>
    </location>
</feature>
<evidence type="ECO:0000256" key="3">
    <source>
        <dbReference type="ARBA" id="ARBA00022989"/>
    </source>
</evidence>
<keyword evidence="6" id="KW-1185">Reference proteome</keyword>
<keyword evidence="4 5" id="KW-0472">Membrane</keyword>
<feature type="transmembrane region" description="Helical" evidence="5">
    <location>
        <begin position="181"/>
        <end position="202"/>
    </location>
</feature>
<dbReference type="Pfam" id="PF07690">
    <property type="entry name" value="MFS_1"/>
    <property type="match status" value="1"/>
</dbReference>
<reference evidence="7" key="1">
    <citation type="submission" date="2024-02" db="UniProtKB">
        <authorList>
            <consortium name="WormBaseParasite"/>
        </authorList>
    </citation>
    <scope>IDENTIFICATION</scope>
</reference>
<dbReference type="SUPFAM" id="SSF103473">
    <property type="entry name" value="MFS general substrate transporter"/>
    <property type="match status" value="1"/>
</dbReference>
<dbReference type="GO" id="GO:0016020">
    <property type="term" value="C:membrane"/>
    <property type="evidence" value="ECO:0007669"/>
    <property type="project" value="UniProtKB-SubCell"/>
</dbReference>
<feature type="transmembrane region" description="Helical" evidence="5">
    <location>
        <begin position="290"/>
        <end position="315"/>
    </location>
</feature>
<dbReference type="PANTHER" id="PTHR23507">
    <property type="entry name" value="ZGC:174356"/>
    <property type="match status" value="1"/>
</dbReference>
<evidence type="ECO:0000313" key="7">
    <source>
        <dbReference type="WBParaSite" id="MBELARI_LOCUS20801.2"/>
    </source>
</evidence>
<evidence type="ECO:0000256" key="1">
    <source>
        <dbReference type="ARBA" id="ARBA00004141"/>
    </source>
</evidence>
<protein>
    <submittedName>
        <fullName evidence="7">Uncharacterized protein</fullName>
    </submittedName>
</protein>
<accession>A0AAF3F571</accession>
<sequence>MEKLKSLRSQMNIEPALIFAAMSMSFLLTSQPQFQYWARCIEIGQEKGFNDSMCERSEIPDDDEFNKEIQKDISEMRIYIQIANSLPNIISAPLLGIWADRSGRKIPLIFSICGFCIYALLYIVATLTYRHINVYIWFFISETIWGLSGGSCGLIGTMFAMIIDETRKTPNSGNLAVPFRIVLGAALQNFGGFAGNIVITMLSDLNSRYLICAILQCIFIFLTLSYVVLFSHETHHPNRIIETAYETGKVSVDSTSQNSKIPSFTSRYFSEIWTSIIEVLFRKRRGWVRFCIITSLGLSVVELIVLDINYIYLYIKRPHFDWSDRTFSLFMTLKGLCAATGMLLG</sequence>
<dbReference type="Proteomes" id="UP000887575">
    <property type="component" value="Unassembled WGS sequence"/>
</dbReference>
<feature type="transmembrane region" description="Helical" evidence="5">
    <location>
        <begin position="327"/>
        <end position="344"/>
    </location>
</feature>